<dbReference type="Proteomes" id="UP000179807">
    <property type="component" value="Unassembled WGS sequence"/>
</dbReference>
<dbReference type="AlphaFoldDB" id="A0A1J4KUS0"/>
<evidence type="ECO:0000313" key="1">
    <source>
        <dbReference type="EMBL" id="OHT15033.1"/>
    </source>
</evidence>
<reference evidence="1" key="1">
    <citation type="submission" date="2016-10" db="EMBL/GenBank/DDBJ databases">
        <authorList>
            <person name="Benchimol M."/>
            <person name="Almeida L.G."/>
            <person name="Vasconcelos A.T."/>
            <person name="Perreira-Neves A."/>
            <person name="Rosa I.A."/>
            <person name="Tasca T."/>
            <person name="Bogo M.R."/>
            <person name="de Souza W."/>
        </authorList>
    </citation>
    <scope>NUCLEOTIDE SEQUENCE [LARGE SCALE GENOMIC DNA]</scope>
    <source>
        <strain evidence="1">K</strain>
    </source>
</reference>
<dbReference type="GeneID" id="94832584"/>
<comment type="caution">
    <text evidence="1">The sequence shown here is derived from an EMBL/GenBank/DDBJ whole genome shotgun (WGS) entry which is preliminary data.</text>
</comment>
<name>A0A1J4KUS0_9EUKA</name>
<evidence type="ECO:0000313" key="2">
    <source>
        <dbReference type="Proteomes" id="UP000179807"/>
    </source>
</evidence>
<dbReference type="VEuPathDB" id="TrichDB:TRFO_14540"/>
<protein>
    <submittedName>
        <fullName evidence="1">Uncharacterized protein</fullName>
    </submittedName>
</protein>
<accession>A0A1J4KUS0</accession>
<dbReference type="RefSeq" id="XP_068368169.1">
    <property type="nucleotide sequence ID" value="XM_068497880.1"/>
</dbReference>
<gene>
    <name evidence="1" type="ORF">TRFO_14540</name>
</gene>
<keyword evidence="2" id="KW-1185">Reference proteome</keyword>
<sequence length="181" mass="21009">MNSNSVFKLIQILRVNRSLTKFLIYYQEMNENTLIELVNSLMVNRVINFVGFSARNMKKFAEVFGAFGILITRGASLKISIRNADFLAFLKGDEKLQKKREFFDLIHEIERGNKIVEIPEECIKWKEKRPKILRVPMKIENAPTVIGEDWSILQPEIPAIDNTDILKSLKSRFSYLIAQSQ</sequence>
<organism evidence="1 2">
    <name type="scientific">Tritrichomonas foetus</name>
    <dbReference type="NCBI Taxonomy" id="1144522"/>
    <lineage>
        <taxon>Eukaryota</taxon>
        <taxon>Metamonada</taxon>
        <taxon>Parabasalia</taxon>
        <taxon>Tritrichomonadida</taxon>
        <taxon>Tritrichomonadidae</taxon>
        <taxon>Tritrichomonas</taxon>
    </lineage>
</organism>
<proteinExistence type="predicted"/>
<dbReference type="EMBL" id="MLAK01000282">
    <property type="protein sequence ID" value="OHT15033.1"/>
    <property type="molecule type" value="Genomic_DNA"/>
</dbReference>